<dbReference type="InterPro" id="IPR036914">
    <property type="entry name" value="MGS-like_dom_sf"/>
</dbReference>
<dbReference type="CDD" id="cd01421">
    <property type="entry name" value="IMPCH"/>
    <property type="match status" value="1"/>
</dbReference>
<organism evidence="6 7">
    <name type="scientific">Desulfobaculum bizertense DSM 18034</name>
    <dbReference type="NCBI Taxonomy" id="1121442"/>
    <lineage>
        <taxon>Bacteria</taxon>
        <taxon>Pseudomonadati</taxon>
        <taxon>Thermodesulfobacteriota</taxon>
        <taxon>Desulfovibrionia</taxon>
        <taxon>Desulfovibrionales</taxon>
        <taxon>Desulfovibrionaceae</taxon>
        <taxon>Desulfobaculum</taxon>
    </lineage>
</organism>
<accession>A0A1T4WSQ2</accession>
<sequence length="199" mass="22036">MEHVRIRRAILSVTDKSGLVEFARFLADNDVELFSTGGTRRMLLEAGLDVKSVSDVTGFPEIMNGRVKTLHPHIHAGILADKDNKEHMQTLKDLDLAPFDLVCVNLYNFADAAAKELDLKSAIEQIDIGGPCMLRASAKNFHSVLVVPGTAHYERITKELAANDMQAPLALRKDMAAATFRQTNQYDGMIADYLEKHDA</sequence>
<dbReference type="Pfam" id="PF02142">
    <property type="entry name" value="MGS"/>
    <property type="match status" value="1"/>
</dbReference>
<dbReference type="OrthoDB" id="9802065at2"/>
<dbReference type="InterPro" id="IPR011607">
    <property type="entry name" value="MGS-like_dom"/>
</dbReference>
<dbReference type="PROSITE" id="PS51855">
    <property type="entry name" value="MGS"/>
    <property type="match status" value="1"/>
</dbReference>
<dbReference type="InterPro" id="IPR002695">
    <property type="entry name" value="PurH-like"/>
</dbReference>
<reference evidence="6 7" key="1">
    <citation type="submission" date="2017-02" db="EMBL/GenBank/DDBJ databases">
        <authorList>
            <person name="Peterson S.W."/>
        </authorList>
    </citation>
    <scope>NUCLEOTIDE SEQUENCE [LARGE SCALE GENOMIC DNA]</scope>
    <source>
        <strain evidence="6 7">DSM 18034</strain>
    </source>
</reference>
<dbReference type="PANTHER" id="PTHR11692">
    <property type="entry name" value="BIFUNCTIONAL PURINE BIOSYNTHESIS PROTEIN PURH"/>
    <property type="match status" value="1"/>
</dbReference>
<evidence type="ECO:0000313" key="6">
    <source>
        <dbReference type="EMBL" id="SKA79641.1"/>
    </source>
</evidence>
<keyword evidence="1 6" id="KW-0808">Transferase</keyword>
<dbReference type="GO" id="GO:0004643">
    <property type="term" value="F:phosphoribosylaminoimidazolecarboxamide formyltransferase activity"/>
    <property type="evidence" value="ECO:0007669"/>
    <property type="project" value="InterPro"/>
</dbReference>
<dbReference type="STRING" id="1121442.SAMN02745702_02554"/>
<dbReference type="Pfam" id="PF01808">
    <property type="entry name" value="AICARFT_IMPCHas"/>
    <property type="match status" value="1"/>
</dbReference>
<keyword evidence="3 6" id="KW-0378">Hydrolase</keyword>
<keyword evidence="2" id="KW-0658">Purine biosynthesis</keyword>
<dbReference type="GO" id="GO:0006189">
    <property type="term" value="P:'de novo' IMP biosynthetic process"/>
    <property type="evidence" value="ECO:0007669"/>
    <property type="project" value="TreeGrafter"/>
</dbReference>
<name>A0A1T4WSQ2_9BACT</name>
<gene>
    <name evidence="6" type="ORF">SAMN02745702_02554</name>
</gene>
<evidence type="ECO:0000256" key="4">
    <source>
        <dbReference type="ARBA" id="ARBA00023268"/>
    </source>
</evidence>
<evidence type="ECO:0000256" key="2">
    <source>
        <dbReference type="ARBA" id="ARBA00022755"/>
    </source>
</evidence>
<feature type="domain" description="MGS-like" evidence="5">
    <location>
        <begin position="1"/>
        <end position="148"/>
    </location>
</feature>
<evidence type="ECO:0000256" key="1">
    <source>
        <dbReference type="ARBA" id="ARBA00022679"/>
    </source>
</evidence>
<dbReference type="FunFam" id="3.40.50.1380:FF:000001">
    <property type="entry name" value="Bifunctional purine biosynthesis protein PurH"/>
    <property type="match status" value="1"/>
</dbReference>
<dbReference type="Proteomes" id="UP000189733">
    <property type="component" value="Unassembled WGS sequence"/>
</dbReference>
<dbReference type="RefSeq" id="WP_078685830.1">
    <property type="nucleotide sequence ID" value="NZ_FUYA01000010.1"/>
</dbReference>
<dbReference type="AlphaFoldDB" id="A0A1T4WSQ2"/>
<dbReference type="GO" id="GO:0003937">
    <property type="term" value="F:IMP cyclohydrolase activity"/>
    <property type="evidence" value="ECO:0007669"/>
    <property type="project" value="InterPro"/>
</dbReference>
<protein>
    <submittedName>
        <fullName evidence="6">Phosphoribosylaminoimidazolecarboxamide formyltransferase / IMP cyclohydrolase</fullName>
    </submittedName>
</protein>
<evidence type="ECO:0000256" key="3">
    <source>
        <dbReference type="ARBA" id="ARBA00022801"/>
    </source>
</evidence>
<dbReference type="SMART" id="SM00851">
    <property type="entry name" value="MGS"/>
    <property type="match status" value="1"/>
</dbReference>
<dbReference type="GO" id="GO:0005829">
    <property type="term" value="C:cytosol"/>
    <property type="evidence" value="ECO:0007669"/>
    <property type="project" value="TreeGrafter"/>
</dbReference>
<dbReference type="Gene3D" id="3.40.50.1380">
    <property type="entry name" value="Methylglyoxal synthase-like domain"/>
    <property type="match status" value="1"/>
</dbReference>
<evidence type="ECO:0000313" key="7">
    <source>
        <dbReference type="Proteomes" id="UP000189733"/>
    </source>
</evidence>
<keyword evidence="7" id="KW-1185">Reference proteome</keyword>
<dbReference type="EMBL" id="FUYA01000010">
    <property type="protein sequence ID" value="SKA79641.1"/>
    <property type="molecule type" value="Genomic_DNA"/>
</dbReference>
<proteinExistence type="predicted"/>
<evidence type="ECO:0000259" key="5">
    <source>
        <dbReference type="PROSITE" id="PS51855"/>
    </source>
</evidence>
<keyword evidence="4" id="KW-0511">Multifunctional enzyme</keyword>
<dbReference type="SUPFAM" id="SSF52335">
    <property type="entry name" value="Methylglyoxal synthase-like"/>
    <property type="match status" value="1"/>
</dbReference>
<dbReference type="PANTHER" id="PTHR11692:SF0">
    <property type="entry name" value="BIFUNCTIONAL PURINE BIOSYNTHESIS PROTEIN ATIC"/>
    <property type="match status" value="1"/>
</dbReference>